<accession>A0A0W8E3Z2</accession>
<evidence type="ECO:0000256" key="1">
    <source>
        <dbReference type="SAM" id="Phobius"/>
    </source>
</evidence>
<keyword evidence="1" id="KW-1133">Transmembrane helix</keyword>
<dbReference type="InterPro" id="IPR017850">
    <property type="entry name" value="Alkaline_phosphatase_core_sf"/>
</dbReference>
<dbReference type="SUPFAM" id="SSF53649">
    <property type="entry name" value="Alkaline phosphatase-like"/>
    <property type="match status" value="1"/>
</dbReference>
<keyword evidence="2" id="KW-0378">Hydrolase</keyword>
<dbReference type="EC" id="3.6.1.9" evidence="2"/>
<dbReference type="GO" id="GO:0047429">
    <property type="term" value="F:nucleoside triphosphate diphosphatase activity"/>
    <property type="evidence" value="ECO:0007669"/>
    <property type="project" value="UniProtKB-EC"/>
</dbReference>
<organism evidence="2">
    <name type="scientific">hydrocarbon metagenome</name>
    <dbReference type="NCBI Taxonomy" id="938273"/>
    <lineage>
        <taxon>unclassified sequences</taxon>
        <taxon>metagenomes</taxon>
        <taxon>ecological metagenomes</taxon>
    </lineage>
</organism>
<keyword evidence="1" id="KW-0812">Transmembrane</keyword>
<dbReference type="EC" id="3.1.4.1" evidence="2"/>
<gene>
    <name evidence="2" type="ORF">ASZ90_019430</name>
</gene>
<evidence type="ECO:0000313" key="2">
    <source>
        <dbReference type="EMBL" id="KUG03165.1"/>
    </source>
</evidence>
<feature type="transmembrane region" description="Helical" evidence="1">
    <location>
        <begin position="355"/>
        <end position="372"/>
    </location>
</feature>
<name>A0A0W8E3Z2_9ZZZZ</name>
<protein>
    <submittedName>
        <fullName evidence="2">Alkaline phosphodiesterase i / nucleotide pyrophosphatase</fullName>
        <ecNumber evidence="2">3.1.4.1</ecNumber>
        <ecNumber evidence="2">3.6.1.9</ecNumber>
    </submittedName>
</protein>
<proteinExistence type="predicted"/>
<sequence>MRNWYLMLSIGILTVWFSIALMIQPAFAAEAVQRVILINVEGLNYEGYISTPMHNLRQMAAEGIMDEKCLSLRTDSVEAAQASLLTGTVPIEHGYYNSSNDIEVESLLALLQKHGKTFQIIDGSGGKLKVFDYGQDKYIGLKADSKDHSAVDRVMEYTPDNMPFFSFIYVNDSMSGLLTLDETVYYDSLMSFDDSLGQLVSFLKNNNMYYDSLLIVTSARSTSPSDLVPLIIHGPGCRAGSKTSSTMVLDTTATICRFIGLDAPAASIGIPVYDAMTIQEEDKNYVYVKWVADLKKERTAQWNRYYDIQDELYKTIHQMTSIKEERQSISNFAGEKEKTINILQSRLTWERAGCLALFLIMIAGYLIEYRWLKKKFMLFK</sequence>
<dbReference type="Gene3D" id="3.40.720.10">
    <property type="entry name" value="Alkaline Phosphatase, subunit A"/>
    <property type="match status" value="2"/>
</dbReference>
<keyword evidence="1" id="KW-0472">Membrane</keyword>
<dbReference type="AlphaFoldDB" id="A0A0W8E3Z2"/>
<dbReference type="EMBL" id="LNQE01001891">
    <property type="protein sequence ID" value="KUG03165.1"/>
    <property type="molecule type" value="Genomic_DNA"/>
</dbReference>
<reference evidence="2" key="1">
    <citation type="journal article" date="2015" name="Proc. Natl. Acad. Sci. U.S.A.">
        <title>Networks of energetic and metabolic interactions define dynamics in microbial communities.</title>
        <authorList>
            <person name="Embree M."/>
            <person name="Liu J.K."/>
            <person name="Al-Bassam M.M."/>
            <person name="Zengler K."/>
        </authorList>
    </citation>
    <scope>NUCLEOTIDE SEQUENCE</scope>
</reference>
<dbReference type="GO" id="GO:0004528">
    <property type="term" value="F:phosphodiesterase I activity"/>
    <property type="evidence" value="ECO:0007669"/>
    <property type="project" value="UniProtKB-EC"/>
</dbReference>
<comment type="caution">
    <text evidence="2">The sequence shown here is derived from an EMBL/GenBank/DDBJ whole genome shotgun (WGS) entry which is preliminary data.</text>
</comment>